<keyword evidence="4" id="KW-0732">Signal</keyword>
<dbReference type="SMART" id="SM00028">
    <property type="entry name" value="TPR"/>
    <property type="match status" value="2"/>
</dbReference>
<proteinExistence type="predicted"/>
<dbReference type="InterPro" id="IPR013105">
    <property type="entry name" value="TPR_2"/>
</dbReference>
<dbReference type="InterPro" id="IPR011990">
    <property type="entry name" value="TPR-like_helical_dom_sf"/>
</dbReference>
<dbReference type="PROSITE" id="PS50005">
    <property type="entry name" value="TPR"/>
    <property type="match status" value="1"/>
</dbReference>
<evidence type="ECO:0000313" key="7">
    <source>
        <dbReference type="Proteomes" id="UP000537204"/>
    </source>
</evidence>
<evidence type="ECO:0000256" key="1">
    <source>
        <dbReference type="ARBA" id="ARBA00022737"/>
    </source>
</evidence>
<dbReference type="SUPFAM" id="SSF48452">
    <property type="entry name" value="TPR-like"/>
    <property type="match status" value="1"/>
</dbReference>
<feature type="domain" description="Beta-lactamase-related" evidence="5">
    <location>
        <begin position="51"/>
        <end position="326"/>
    </location>
</feature>
<evidence type="ECO:0000256" key="3">
    <source>
        <dbReference type="PROSITE-ProRule" id="PRU00339"/>
    </source>
</evidence>
<dbReference type="Proteomes" id="UP000537204">
    <property type="component" value="Unassembled WGS sequence"/>
</dbReference>
<dbReference type="InterPro" id="IPR001466">
    <property type="entry name" value="Beta-lactam-related"/>
</dbReference>
<feature type="chain" id="PRO_5031524649" evidence="4">
    <location>
        <begin position="27"/>
        <end position="464"/>
    </location>
</feature>
<reference evidence="6 7" key="1">
    <citation type="submission" date="2020-08" db="EMBL/GenBank/DDBJ databases">
        <title>Genomic Encyclopedia of Type Strains, Phase IV (KMG-V): Genome sequencing to study the core and pangenomes of soil and plant-associated prokaryotes.</title>
        <authorList>
            <person name="Whitman W."/>
        </authorList>
    </citation>
    <scope>NUCLEOTIDE SEQUENCE [LARGE SCALE GENOMIC DNA]</scope>
    <source>
        <strain evidence="6 7">S3M1</strain>
    </source>
</reference>
<dbReference type="InterPro" id="IPR050491">
    <property type="entry name" value="AmpC-like"/>
</dbReference>
<feature type="repeat" description="TPR" evidence="3">
    <location>
        <begin position="420"/>
        <end position="453"/>
    </location>
</feature>
<dbReference type="InterPro" id="IPR012338">
    <property type="entry name" value="Beta-lactam/transpept-like"/>
</dbReference>
<evidence type="ECO:0000313" key="6">
    <source>
        <dbReference type="EMBL" id="MBB5636917.1"/>
    </source>
</evidence>
<gene>
    <name evidence="6" type="ORF">HDE68_002830</name>
</gene>
<dbReference type="SUPFAM" id="SSF56601">
    <property type="entry name" value="beta-lactamase/transpeptidase-like"/>
    <property type="match status" value="1"/>
</dbReference>
<accession>A0A7W8ZNA7</accession>
<dbReference type="Gene3D" id="3.40.710.10">
    <property type="entry name" value="DD-peptidase/beta-lactamase superfamily"/>
    <property type="match status" value="1"/>
</dbReference>
<evidence type="ECO:0000256" key="4">
    <source>
        <dbReference type="SAM" id="SignalP"/>
    </source>
</evidence>
<keyword evidence="1" id="KW-0677">Repeat</keyword>
<feature type="signal peptide" evidence="4">
    <location>
        <begin position="1"/>
        <end position="26"/>
    </location>
</feature>
<name>A0A7W8ZNA7_9SPHI</name>
<dbReference type="EMBL" id="JACHCE010000004">
    <property type="protein sequence ID" value="MBB5636917.1"/>
    <property type="molecule type" value="Genomic_DNA"/>
</dbReference>
<dbReference type="RefSeq" id="WP_183882819.1">
    <property type="nucleotide sequence ID" value="NZ_JACHCE010000004.1"/>
</dbReference>
<dbReference type="AlphaFoldDB" id="A0A7W8ZNA7"/>
<dbReference type="PANTHER" id="PTHR46825:SF9">
    <property type="entry name" value="BETA-LACTAMASE-RELATED DOMAIN-CONTAINING PROTEIN"/>
    <property type="match status" value="1"/>
</dbReference>
<protein>
    <submittedName>
        <fullName evidence="6">CubicO group peptidase (Beta-lactamase class C family)</fullName>
    </submittedName>
</protein>
<evidence type="ECO:0000259" key="5">
    <source>
        <dbReference type="Pfam" id="PF00144"/>
    </source>
</evidence>
<sequence>MKVIKKSVFTILFLSNLLLFSSGASAQISKAAQIDSLILNANRLGLFNGNMLVADNNKIVFRTAIGFTDTSGKTKLTEQYRFHIGSIAKEFNAVAIMILKEQGKLNLEDPVSKYLPELPLWASKIHILNLLQYTSGVPDVKWKSVKSNTDNMENLRKTERLDFEPGSQYAYNNNNVFLQRRIIEKISGLSFNDFVKQYLLKPCGMKMAIVDPVDTDKLIARAYNNDKIEDTLTYPIDGWVAVTLDDFYKWAKAITEFRLISPASTKQILEASGPDQQAGLGGGSMNGMLVATHKHDGTARNYQALLVSTIAKGRTVILMTNNQQNNLFAFNTSIQAILDGKPYSRIRKSVLKDFGSQLETMNGQEVLTFFEKMKKGHQNEYDFDGENPLNEIGYNFLRKNKFADAVLIFEQNTKLFPESGNAFDSLGEAYYKQGNKNKALLNYKHSLALNPDNADARKIIKSLE</sequence>
<dbReference type="Pfam" id="PF00144">
    <property type="entry name" value="Beta-lactamase"/>
    <property type="match status" value="1"/>
</dbReference>
<evidence type="ECO:0000256" key="2">
    <source>
        <dbReference type="ARBA" id="ARBA00022803"/>
    </source>
</evidence>
<keyword evidence="2 3" id="KW-0802">TPR repeat</keyword>
<comment type="caution">
    <text evidence="6">The sequence shown here is derived from an EMBL/GenBank/DDBJ whole genome shotgun (WGS) entry which is preliminary data.</text>
</comment>
<dbReference type="Pfam" id="PF07719">
    <property type="entry name" value="TPR_2"/>
    <property type="match status" value="1"/>
</dbReference>
<dbReference type="PANTHER" id="PTHR46825">
    <property type="entry name" value="D-ALANYL-D-ALANINE-CARBOXYPEPTIDASE/ENDOPEPTIDASE AMPH"/>
    <property type="match status" value="1"/>
</dbReference>
<dbReference type="PROSITE" id="PS50293">
    <property type="entry name" value="TPR_REGION"/>
    <property type="match status" value="1"/>
</dbReference>
<dbReference type="Gene3D" id="1.25.40.10">
    <property type="entry name" value="Tetratricopeptide repeat domain"/>
    <property type="match status" value="1"/>
</dbReference>
<organism evidence="6 7">
    <name type="scientific">Pedobacter cryoconitis</name>
    <dbReference type="NCBI Taxonomy" id="188932"/>
    <lineage>
        <taxon>Bacteria</taxon>
        <taxon>Pseudomonadati</taxon>
        <taxon>Bacteroidota</taxon>
        <taxon>Sphingobacteriia</taxon>
        <taxon>Sphingobacteriales</taxon>
        <taxon>Sphingobacteriaceae</taxon>
        <taxon>Pedobacter</taxon>
    </lineage>
</organism>
<dbReference type="InterPro" id="IPR019734">
    <property type="entry name" value="TPR_rpt"/>
</dbReference>